<evidence type="ECO:0000313" key="2">
    <source>
        <dbReference type="Proteomes" id="UP000001106"/>
    </source>
</evidence>
<dbReference type="NCBIfam" id="TIGR01595">
    <property type="entry name" value="cas_CT1132"/>
    <property type="match status" value="1"/>
</dbReference>
<dbReference type="GO" id="GO:0043571">
    <property type="term" value="P:maintenance of CRISPR repeat elements"/>
    <property type="evidence" value="ECO:0007669"/>
    <property type="project" value="InterPro"/>
</dbReference>
<keyword evidence="2" id="KW-1185">Reference proteome</keyword>
<reference evidence="1" key="1">
    <citation type="submission" date="2007-06" db="EMBL/GenBank/DDBJ databases">
        <title>Complete sequence of Methanococcus aeolicus Nankai-3.</title>
        <authorList>
            <consortium name="US DOE Joint Genome Institute"/>
            <person name="Copeland A."/>
            <person name="Lucas S."/>
            <person name="Lapidus A."/>
            <person name="Barry K."/>
            <person name="Glavina del Rio T."/>
            <person name="Dalin E."/>
            <person name="Tice H."/>
            <person name="Pitluck S."/>
            <person name="Chain P."/>
            <person name="Malfatti S."/>
            <person name="Shin M."/>
            <person name="Vergez L."/>
            <person name="Schmutz J."/>
            <person name="Larimer F."/>
            <person name="Land M."/>
            <person name="Hauser L."/>
            <person name="Kyrpides N."/>
            <person name="Lykidis A."/>
            <person name="Sieprawska-Lupa M."/>
            <person name="Whitman W.B."/>
            <person name="Richardson P."/>
        </authorList>
    </citation>
    <scope>NUCLEOTIDE SEQUENCE [LARGE SCALE GENOMIC DNA]</scope>
    <source>
        <strain evidence="1">Nankai-3</strain>
    </source>
</reference>
<dbReference type="STRING" id="419665.Maeo_1072"/>
<dbReference type="EMBL" id="CP000743">
    <property type="protein sequence ID" value="ABR56649.1"/>
    <property type="molecule type" value="Genomic_DNA"/>
</dbReference>
<dbReference type="GeneID" id="5326378"/>
<dbReference type="OrthoDB" id="42298at2157"/>
<sequence>MSNTESNAINRSELIFLYDAQYINPNGDPLDDNKPRIDPSTGINLVSDVRLKRTIRDYLNNFNGEEIFVREIEDDKGNIQDAKLRAEDFLHGEDNNKIDKSKLTLNDMKEIMQNNILNNCIDVRLFGGTIPIELNKNKGGSITLTGPVQFRFGKSLHKVELMFVKGTGAFASGKDKGQKTFREEYVVPYSLISFYGIINENAAKHTNLSNEDINKLIDAIWNGTKNLISRSKIGQTPKLLIKVNYKENNYHIGDLDKCLILKSDVNDEEIRSSDDYKIDMTKLIDILLKNKDKIENVEYVWDDRLKLTYNDEEFKFNVDGNEIEFKEINI</sequence>
<protein>
    <submittedName>
        <fullName evidence="1">CRISPR-associated protein, Csh2 family</fullName>
    </submittedName>
</protein>
<accession>A6UVX7</accession>
<dbReference type="InterPro" id="IPR006482">
    <property type="entry name" value="Cas7_Csh2/Csh2"/>
</dbReference>
<name>A6UVX7_META3</name>
<dbReference type="NCBIfam" id="TIGR02590">
    <property type="entry name" value="cas_Csh2"/>
    <property type="match status" value="1"/>
</dbReference>
<gene>
    <name evidence="1" type="ordered locus">Maeo_1072</name>
</gene>
<dbReference type="KEGG" id="mae:Maeo_1072"/>
<dbReference type="RefSeq" id="WP_011973781.1">
    <property type="nucleotide sequence ID" value="NC_009635.1"/>
</dbReference>
<dbReference type="HOGENOM" id="CLU_071770_0_0_2"/>
<dbReference type="AlphaFoldDB" id="A6UVX7"/>
<dbReference type="Proteomes" id="UP000001106">
    <property type="component" value="Chromosome"/>
</dbReference>
<organism evidence="1 2">
    <name type="scientific">Methanococcus aeolicus (strain ATCC BAA-1280 / DSM 17508 / OCM 812 / Nankai-3)</name>
    <dbReference type="NCBI Taxonomy" id="419665"/>
    <lineage>
        <taxon>Archaea</taxon>
        <taxon>Methanobacteriati</taxon>
        <taxon>Methanobacteriota</taxon>
        <taxon>Methanomada group</taxon>
        <taxon>Methanococci</taxon>
        <taxon>Methanococcales</taxon>
        <taxon>Methanococcaceae</taxon>
        <taxon>Methanococcus</taxon>
    </lineage>
</organism>
<dbReference type="InterPro" id="IPR013419">
    <property type="entry name" value="CRISPR-assoc_prot_Cas7/Csh2"/>
</dbReference>
<proteinExistence type="predicted"/>
<dbReference type="Pfam" id="PF05107">
    <property type="entry name" value="Cas_Cas7"/>
    <property type="match status" value="1"/>
</dbReference>
<evidence type="ECO:0000313" key="1">
    <source>
        <dbReference type="EMBL" id="ABR56649.1"/>
    </source>
</evidence>
<dbReference type="eggNOG" id="arCOG02757">
    <property type="taxonomic scope" value="Archaea"/>
</dbReference>